<dbReference type="Gene3D" id="2.160.20.10">
    <property type="entry name" value="Single-stranded right-handed beta-helix, Pectin lyase-like"/>
    <property type="match status" value="1"/>
</dbReference>
<dbReference type="Proteomes" id="UP000189796">
    <property type="component" value="Chromosome I"/>
</dbReference>
<gene>
    <name evidence="2" type="ORF">SAMN05443248_3944</name>
</gene>
<dbReference type="AlphaFoldDB" id="A0A1M5QSP2"/>
<dbReference type="SUPFAM" id="SSF51126">
    <property type="entry name" value="Pectin lyase-like"/>
    <property type="match status" value="1"/>
</dbReference>
<keyword evidence="1" id="KW-0732">Signal</keyword>
<evidence type="ECO:0000313" key="2">
    <source>
        <dbReference type="EMBL" id="SHH17157.1"/>
    </source>
</evidence>
<dbReference type="OrthoDB" id="8255051at2"/>
<name>A0A1M5QSP2_9BRAD</name>
<proteinExistence type="predicted"/>
<evidence type="ECO:0000313" key="3">
    <source>
        <dbReference type="Proteomes" id="UP000189796"/>
    </source>
</evidence>
<organism evidence="2 3">
    <name type="scientific">Bradyrhizobium erythrophlei</name>
    <dbReference type="NCBI Taxonomy" id="1437360"/>
    <lineage>
        <taxon>Bacteria</taxon>
        <taxon>Pseudomonadati</taxon>
        <taxon>Pseudomonadota</taxon>
        <taxon>Alphaproteobacteria</taxon>
        <taxon>Hyphomicrobiales</taxon>
        <taxon>Nitrobacteraceae</taxon>
        <taxon>Bradyrhizobium</taxon>
    </lineage>
</organism>
<evidence type="ECO:0000256" key="1">
    <source>
        <dbReference type="SAM" id="SignalP"/>
    </source>
</evidence>
<dbReference type="InterPro" id="IPR011050">
    <property type="entry name" value="Pectin_lyase_fold/virulence"/>
</dbReference>
<accession>A0A1M5QSP2</accession>
<sequence length="679" mass="70467">MIAPRLRKFILAGFAAISLLSSIGAALAQPAPVPALPDTERRTAYTISANTCACSVGFALFGDSNDFWNWVEVYLNGTRVNYNDATYGWTITSPSGSLGSLALPITNAVLTFTNAQTGTVQIVGARRPRRVSQFQEGAGVTARNVNQTVTDITATLREMWDKTNDVTGRALLSQPGNTVGNLPLPSFCKGMLLGFDGTTGLNPICVTPPTGTGNITLPVVNGNLACFNGTNGMLQDCGRGFPLNVASGGTGGGTASGTLLDNITGFSSTGYMQRTGPGAYSFSPTVPFTAPVITQTGTGAVSVTLDALYRNKIFTPEMFGAVCSPKGTAVGSISDSSAAIQAAINQAAAVLGATVQFGPCAYKTTLTINISSSNIALKGSGVNQTIIVHAPVGASPCFYFSAGTAILSNPAISDLSILSADTTTLKIAISLVDVSKPVVRNIVIAHYPIDGTPYRGGSGSIGIQTQGRELGKLENIEIYAEQPIQISANPNVPGTAEDMDSWVWRDLLLVGQLSSATRHVILADSGVAFYNTHFEGHQNWIGGVDGFHWISAAGVISEGLYFSGVKDEQAGASGGYTFNIQPTSTLYSLNISDSAPGVRNAIFLRNVANTLLTGVMYDPNTSTTKIGMNADVSNSIIDFRACAWITGTTATVSALTAGSANIIPTGFSAALPSSGTLSH</sequence>
<reference evidence="2 3" key="1">
    <citation type="submission" date="2016-11" db="EMBL/GenBank/DDBJ databases">
        <authorList>
            <person name="Jaros S."/>
            <person name="Januszkiewicz K."/>
            <person name="Wedrychowicz H."/>
        </authorList>
    </citation>
    <scope>NUCLEOTIDE SEQUENCE [LARGE SCALE GENOMIC DNA]</scope>
    <source>
        <strain evidence="2 3">GAS138</strain>
    </source>
</reference>
<feature type="chain" id="PRO_5012657734" description="Pectate lyase superfamily protein" evidence="1">
    <location>
        <begin position="29"/>
        <end position="679"/>
    </location>
</feature>
<dbReference type="InterPro" id="IPR012334">
    <property type="entry name" value="Pectin_lyas_fold"/>
</dbReference>
<evidence type="ECO:0008006" key="4">
    <source>
        <dbReference type="Google" id="ProtNLM"/>
    </source>
</evidence>
<dbReference type="EMBL" id="LT670817">
    <property type="protein sequence ID" value="SHH17157.1"/>
    <property type="molecule type" value="Genomic_DNA"/>
</dbReference>
<dbReference type="RefSeq" id="WP_079602838.1">
    <property type="nucleotide sequence ID" value="NZ_LT670817.1"/>
</dbReference>
<feature type="signal peptide" evidence="1">
    <location>
        <begin position="1"/>
        <end position="28"/>
    </location>
</feature>
<protein>
    <recommendedName>
        <fullName evidence="4">Pectate lyase superfamily protein</fullName>
    </recommendedName>
</protein>